<name>A0ACC3CV75_9PEZI</name>
<feature type="non-terminal residue" evidence="1">
    <location>
        <position position="1"/>
    </location>
</feature>
<comment type="caution">
    <text evidence="1">The sequence shown here is derived from an EMBL/GenBank/DDBJ whole genome shotgun (WGS) entry which is preliminary data.</text>
</comment>
<dbReference type="EMBL" id="JAWDJW010011091">
    <property type="protein sequence ID" value="KAK3045050.1"/>
    <property type="molecule type" value="Genomic_DNA"/>
</dbReference>
<gene>
    <name evidence="1" type="ORF">LTS18_014694</name>
</gene>
<proteinExistence type="predicted"/>
<keyword evidence="2" id="KW-1185">Reference proteome</keyword>
<evidence type="ECO:0000313" key="1">
    <source>
        <dbReference type="EMBL" id="KAK3045050.1"/>
    </source>
</evidence>
<organism evidence="1 2">
    <name type="scientific">Coniosporium uncinatum</name>
    <dbReference type="NCBI Taxonomy" id="93489"/>
    <lineage>
        <taxon>Eukaryota</taxon>
        <taxon>Fungi</taxon>
        <taxon>Dikarya</taxon>
        <taxon>Ascomycota</taxon>
        <taxon>Pezizomycotina</taxon>
        <taxon>Dothideomycetes</taxon>
        <taxon>Dothideomycetes incertae sedis</taxon>
        <taxon>Coniosporium</taxon>
    </lineage>
</organism>
<reference evidence="1" key="1">
    <citation type="submission" date="2024-09" db="EMBL/GenBank/DDBJ databases">
        <title>Black Yeasts Isolated from many extreme environments.</title>
        <authorList>
            <person name="Coleine C."/>
            <person name="Stajich J.E."/>
            <person name="Selbmann L."/>
        </authorList>
    </citation>
    <scope>NUCLEOTIDE SEQUENCE</scope>
    <source>
        <strain evidence="1">CCFEE 5737</strain>
    </source>
</reference>
<dbReference type="Proteomes" id="UP001186974">
    <property type="component" value="Unassembled WGS sequence"/>
</dbReference>
<evidence type="ECO:0000313" key="2">
    <source>
        <dbReference type="Proteomes" id="UP001186974"/>
    </source>
</evidence>
<feature type="non-terminal residue" evidence="1">
    <location>
        <position position="304"/>
    </location>
</feature>
<sequence>ATPFNPLLPTTYPPPTDPADDFIHTGSSHRDQDTASEPIESMITTITAQEVARQLGRPSGNDEKTFNHTIEQLDSRSSSLSDLDEGSDERDDFVGNGSGAGVTMDDESEAETERLENTPRAVRKSGQMWSRTGDVVNRTPSKLVQEVEGDGNILDPESPSNRINTADATTLAEDVGITNITRSKLWTQGPALDEEEDTIGKKRKRSSGDVSSLSEFSDIEAPAAKRSNSSKLESRKFHDGGTKNNVGEEEDVEDVDTLVDPPAREEVDPENHQASVEDGEVPVKAPAHLNNLAKARKSKKKTKK</sequence>
<protein>
    <submittedName>
        <fullName evidence="1">Uncharacterized protein</fullName>
    </submittedName>
</protein>
<accession>A0ACC3CV75</accession>